<comment type="pathway">
    <text evidence="1 9">Isoprenoid biosynthesis; isopentenyl diphosphate biosynthesis via DXP pathway; isopentenyl diphosphate from 1-deoxy-D-xylulose 5-phosphate: step 1/6.</text>
</comment>
<feature type="binding site" evidence="9">
    <location>
        <position position="37"/>
    </location>
    <ligand>
        <name>NADPH</name>
        <dbReference type="ChEBI" id="CHEBI:57783"/>
    </ligand>
</feature>
<dbReference type="Pfam" id="PF02670">
    <property type="entry name" value="DXP_reductoisom"/>
    <property type="match status" value="1"/>
</dbReference>
<feature type="binding site" evidence="9">
    <location>
        <position position="227"/>
    </location>
    <ligand>
        <name>1-deoxy-D-xylulose 5-phosphate</name>
        <dbReference type="ChEBI" id="CHEBI:57792"/>
    </ligand>
</feature>
<feature type="binding site" evidence="9">
    <location>
        <position position="38"/>
    </location>
    <ligand>
        <name>NADPH</name>
        <dbReference type="ChEBI" id="CHEBI:57783"/>
    </ligand>
</feature>
<dbReference type="Gene3D" id="1.10.1740.10">
    <property type="match status" value="1"/>
</dbReference>
<dbReference type="InterPro" id="IPR036169">
    <property type="entry name" value="DXPR_C_sf"/>
</dbReference>
<comment type="similarity">
    <text evidence="2 9">Belongs to the DXR family.</text>
</comment>
<keyword evidence="4 9" id="KW-0521">NADP</keyword>
<dbReference type="RefSeq" id="WP_093730812.1">
    <property type="nucleotide sequence ID" value="NZ_FMYW01000012.1"/>
</dbReference>
<dbReference type="InterPro" id="IPR036291">
    <property type="entry name" value="NAD(P)-bd_dom_sf"/>
</dbReference>
<feature type="binding site" evidence="9">
    <location>
        <position position="185"/>
    </location>
    <ligand>
        <name>1-deoxy-D-xylulose 5-phosphate</name>
        <dbReference type="ChEBI" id="CHEBI:57792"/>
    </ligand>
</feature>
<evidence type="ECO:0000256" key="6">
    <source>
        <dbReference type="ARBA" id="ARBA00023211"/>
    </source>
</evidence>
<feature type="binding site" evidence="9">
    <location>
        <position position="230"/>
    </location>
    <ligand>
        <name>Mn(2+)</name>
        <dbReference type="ChEBI" id="CHEBI:29035"/>
    </ligand>
</feature>
<evidence type="ECO:0000256" key="1">
    <source>
        <dbReference type="ARBA" id="ARBA00005094"/>
    </source>
</evidence>
<evidence type="ECO:0000313" key="13">
    <source>
        <dbReference type="EMBL" id="SDC62623.1"/>
    </source>
</evidence>
<dbReference type="SUPFAM" id="SSF69055">
    <property type="entry name" value="1-deoxy-D-xylulose-5-phosphate reductoisomerase, C-terminal domain"/>
    <property type="match status" value="1"/>
</dbReference>
<dbReference type="InterPro" id="IPR013644">
    <property type="entry name" value="DXP_reductoisomerase_C"/>
</dbReference>
<keyword evidence="3 9" id="KW-0479">Metal-binding</keyword>
<feature type="binding site" evidence="9">
    <location>
        <position position="148"/>
    </location>
    <ligand>
        <name>1-deoxy-D-xylulose 5-phosphate</name>
        <dbReference type="ChEBI" id="CHEBI:57792"/>
    </ligand>
</feature>
<evidence type="ECO:0000259" key="12">
    <source>
        <dbReference type="Pfam" id="PF13288"/>
    </source>
</evidence>
<feature type="binding site" evidence="9">
    <location>
        <position position="12"/>
    </location>
    <ligand>
        <name>NADPH</name>
        <dbReference type="ChEBI" id="CHEBI:57783"/>
    </ligand>
</feature>
<dbReference type="PIRSF" id="PIRSF006205">
    <property type="entry name" value="Dxp_reductismrs"/>
    <property type="match status" value="1"/>
</dbReference>
<dbReference type="GO" id="GO:0030604">
    <property type="term" value="F:1-deoxy-D-xylulose-5-phosphate reductoisomerase activity"/>
    <property type="evidence" value="ECO:0007669"/>
    <property type="project" value="UniProtKB-UniRule"/>
</dbReference>
<dbReference type="Proteomes" id="UP000198943">
    <property type="component" value="Unassembled WGS sequence"/>
</dbReference>
<feature type="binding site" evidence="9">
    <location>
        <position position="208"/>
    </location>
    <ligand>
        <name>1-deoxy-D-xylulose 5-phosphate</name>
        <dbReference type="ChEBI" id="CHEBI:57792"/>
    </ligand>
</feature>
<evidence type="ECO:0000256" key="8">
    <source>
        <dbReference type="ARBA" id="ARBA00048543"/>
    </source>
</evidence>
<feature type="binding site" evidence="9">
    <location>
        <position position="11"/>
    </location>
    <ligand>
        <name>NADPH</name>
        <dbReference type="ChEBI" id="CHEBI:57783"/>
    </ligand>
</feature>
<feature type="binding site" evidence="9">
    <location>
        <position position="121"/>
    </location>
    <ligand>
        <name>NADPH</name>
        <dbReference type="ChEBI" id="CHEBI:57783"/>
    </ligand>
</feature>
<dbReference type="SUPFAM" id="SSF55347">
    <property type="entry name" value="Glyceraldehyde-3-phosphate dehydrogenase-like, C-terminal domain"/>
    <property type="match status" value="1"/>
</dbReference>
<feature type="binding site" evidence="9">
    <location>
        <position position="230"/>
    </location>
    <ligand>
        <name>1-deoxy-D-xylulose 5-phosphate</name>
        <dbReference type="ChEBI" id="CHEBI:57792"/>
    </ligand>
</feature>
<keyword evidence="9" id="KW-0460">Magnesium</keyword>
<keyword evidence="5 9" id="KW-0560">Oxidoreductase</keyword>
<reference evidence="14" key="1">
    <citation type="submission" date="2016-10" db="EMBL/GenBank/DDBJ databases">
        <authorList>
            <person name="Varghese N."/>
            <person name="Submissions S."/>
        </authorList>
    </citation>
    <scope>NUCLEOTIDE SEQUENCE [LARGE SCALE GENOMIC DNA]</scope>
    <source>
        <strain evidence="14">DSM 11005</strain>
    </source>
</reference>
<dbReference type="GO" id="GO:0016853">
    <property type="term" value="F:isomerase activity"/>
    <property type="evidence" value="ECO:0007669"/>
    <property type="project" value="UniProtKB-KW"/>
</dbReference>
<evidence type="ECO:0000313" key="14">
    <source>
        <dbReference type="Proteomes" id="UP000198943"/>
    </source>
</evidence>
<dbReference type="GO" id="GO:0070402">
    <property type="term" value="F:NADPH binding"/>
    <property type="evidence" value="ECO:0007669"/>
    <property type="project" value="InterPro"/>
</dbReference>
<evidence type="ECO:0000256" key="2">
    <source>
        <dbReference type="ARBA" id="ARBA00006825"/>
    </source>
</evidence>
<keyword evidence="6 9" id="KW-0464">Manganese</keyword>
<feature type="binding site" evidence="9">
    <location>
        <position position="214"/>
    </location>
    <ligand>
        <name>NADPH</name>
        <dbReference type="ChEBI" id="CHEBI:57783"/>
    </ligand>
</feature>
<keyword evidence="13" id="KW-0413">Isomerase</keyword>
<proteinExistence type="inferred from homology"/>
<dbReference type="UniPathway" id="UPA00056">
    <property type="reaction ID" value="UER00092"/>
</dbReference>
<dbReference type="NCBIfam" id="TIGR00243">
    <property type="entry name" value="Dxr"/>
    <property type="match status" value="1"/>
</dbReference>
<comment type="cofactor">
    <cofactor evidence="9">
        <name>Mg(2+)</name>
        <dbReference type="ChEBI" id="CHEBI:18420"/>
    </cofactor>
    <cofactor evidence="9">
        <name>Mn(2+)</name>
        <dbReference type="ChEBI" id="CHEBI:29035"/>
    </cofactor>
</comment>
<feature type="binding site" evidence="9">
    <location>
        <position position="149"/>
    </location>
    <ligand>
        <name>Mn(2+)</name>
        <dbReference type="ChEBI" id="CHEBI:29035"/>
    </ligand>
</feature>
<dbReference type="EC" id="1.1.1.267" evidence="9"/>
<dbReference type="InterPro" id="IPR003821">
    <property type="entry name" value="DXP_reductoisomerase"/>
</dbReference>
<feature type="binding site" evidence="9">
    <location>
        <position position="13"/>
    </location>
    <ligand>
        <name>NADPH</name>
        <dbReference type="ChEBI" id="CHEBI:57783"/>
    </ligand>
</feature>
<feature type="binding site" evidence="9">
    <location>
        <position position="149"/>
    </location>
    <ligand>
        <name>1-deoxy-D-xylulose 5-phosphate</name>
        <dbReference type="ChEBI" id="CHEBI:57792"/>
    </ligand>
</feature>
<evidence type="ECO:0000256" key="4">
    <source>
        <dbReference type="ARBA" id="ARBA00022857"/>
    </source>
</evidence>
<dbReference type="HAMAP" id="MF_00183">
    <property type="entry name" value="DXP_reductoisom"/>
    <property type="match status" value="1"/>
</dbReference>
<accession>A0A1G6N476</accession>
<dbReference type="Pfam" id="PF08436">
    <property type="entry name" value="DXP_redisom_C"/>
    <property type="match status" value="1"/>
</dbReference>
<feature type="binding site" evidence="9">
    <location>
        <position position="123"/>
    </location>
    <ligand>
        <name>NADPH</name>
        <dbReference type="ChEBI" id="CHEBI:57783"/>
    </ligand>
</feature>
<feature type="binding site" evidence="9">
    <location>
        <position position="147"/>
    </location>
    <ligand>
        <name>Mn(2+)</name>
        <dbReference type="ChEBI" id="CHEBI:29035"/>
    </ligand>
</feature>
<comment type="function">
    <text evidence="9">Catalyzes the NADPH-dependent rearrangement and reduction of 1-deoxy-D-xylulose-5-phosphate (DXP) to 2-C-methyl-D-erythritol 4-phosphate (MEP).</text>
</comment>
<keyword evidence="14" id="KW-1185">Reference proteome</keyword>
<dbReference type="InterPro" id="IPR013512">
    <property type="entry name" value="DXP_reductoisomerase_N"/>
</dbReference>
<feature type="domain" description="1-deoxy-D-xylulose 5-phosphate reductoisomerase N-terminal" evidence="10">
    <location>
        <begin position="4"/>
        <end position="129"/>
    </location>
</feature>
<evidence type="ECO:0000259" key="10">
    <source>
        <dbReference type="Pfam" id="PF02670"/>
    </source>
</evidence>
<feature type="binding site" evidence="9">
    <location>
        <position position="221"/>
    </location>
    <ligand>
        <name>1-deoxy-D-xylulose 5-phosphate</name>
        <dbReference type="ChEBI" id="CHEBI:57792"/>
    </ligand>
</feature>
<dbReference type="Pfam" id="PF13288">
    <property type="entry name" value="DXPR_C"/>
    <property type="match status" value="1"/>
</dbReference>
<sequence length="395" mass="43238">MKNISVLGSTGSIGRQTLEVAAANPEQLKIRVLAAHRNVDLMLQQIELYHPDMAVLTDKEAAGELLKQYHGNTEILSGQEGLLAAATYEKVDTVLGAMVGYAGLRPTLAAINAGKDIALANKETLVAAGHIVMEAVKENHVNLLPVDSEHSAIFQSLRGGYHPCLTFTETENRSSEVKKLILTASGGPFRGKTKDELKQVTLAQCLKHPNWSMGKKVTIDSSTLANKGLEVMEAHWLFNMPYEKIEVVIHPQSIVHSLVEFNDGAVIAQLGIPDMKLPIQYALSYPQRYDCSFGQLDLIKCGTLTFEAPDREAFPSLQIAIECGKAGGSLPCAFNAANEECVTAFLNGKIAYLDIPDIVRRVVNSHIPIPHPCLDEIEETDQNVRLMTRILIQHQ</sequence>
<evidence type="ECO:0000259" key="11">
    <source>
        <dbReference type="Pfam" id="PF08436"/>
    </source>
</evidence>
<evidence type="ECO:0000256" key="5">
    <source>
        <dbReference type="ARBA" id="ARBA00023002"/>
    </source>
</evidence>
<organism evidence="13 14">
    <name type="scientific">Succiniclasticum ruminis</name>
    <dbReference type="NCBI Taxonomy" id="40841"/>
    <lineage>
        <taxon>Bacteria</taxon>
        <taxon>Bacillati</taxon>
        <taxon>Bacillota</taxon>
        <taxon>Negativicutes</taxon>
        <taxon>Acidaminococcales</taxon>
        <taxon>Acidaminococcaceae</taxon>
        <taxon>Succiniclasticum</taxon>
    </lineage>
</organism>
<dbReference type="FunFam" id="3.40.50.720:FF:000045">
    <property type="entry name" value="1-deoxy-D-xylulose 5-phosphate reductoisomerase"/>
    <property type="match status" value="1"/>
</dbReference>
<feature type="binding site" evidence="9">
    <location>
        <position position="10"/>
    </location>
    <ligand>
        <name>NADPH</name>
        <dbReference type="ChEBI" id="CHEBI:57783"/>
    </ligand>
</feature>
<dbReference type="GO" id="GO:0051484">
    <property type="term" value="P:isopentenyl diphosphate biosynthetic process, methylerythritol 4-phosphate pathway involved in terpenoid biosynthetic process"/>
    <property type="evidence" value="ECO:0007669"/>
    <property type="project" value="TreeGrafter"/>
</dbReference>
<dbReference type="NCBIfam" id="NF009114">
    <property type="entry name" value="PRK12464.1"/>
    <property type="match status" value="1"/>
</dbReference>
<dbReference type="SUPFAM" id="SSF51735">
    <property type="entry name" value="NAD(P)-binding Rossmann-fold domains"/>
    <property type="match status" value="1"/>
</dbReference>
<evidence type="ECO:0000256" key="9">
    <source>
        <dbReference type="HAMAP-Rule" id="MF_00183"/>
    </source>
</evidence>
<comment type="caution">
    <text evidence="9">Lacks conserved residue(s) required for the propagation of feature annotation.</text>
</comment>
<gene>
    <name evidence="9" type="primary">dxr</name>
    <name evidence="13" type="ORF">SAMN04487864_1122</name>
</gene>
<dbReference type="OrthoDB" id="9806546at2"/>
<evidence type="ECO:0000256" key="3">
    <source>
        <dbReference type="ARBA" id="ARBA00022723"/>
    </source>
</evidence>
<feature type="domain" description="1-deoxy-D-xylulose 5-phosphate reductoisomerase C-terminal" evidence="11">
    <location>
        <begin position="143"/>
        <end position="238"/>
    </location>
</feature>
<feature type="domain" description="DXP reductoisomerase C-terminal" evidence="12">
    <location>
        <begin position="270"/>
        <end position="385"/>
    </location>
</feature>
<dbReference type="GO" id="GO:0030145">
    <property type="term" value="F:manganese ion binding"/>
    <property type="evidence" value="ECO:0007669"/>
    <property type="project" value="TreeGrafter"/>
</dbReference>
<protein>
    <recommendedName>
        <fullName evidence="9">1-deoxy-D-xylulose 5-phosphate reductoisomerase</fullName>
        <shortName evidence="9">DXP reductoisomerase</shortName>
        <ecNumber evidence="9">1.1.1.267</ecNumber>
    </recommendedName>
    <alternativeName>
        <fullName evidence="9">1-deoxyxylulose-5-phosphate reductoisomerase</fullName>
    </alternativeName>
    <alternativeName>
        <fullName evidence="9">2-C-methyl-D-erythritol 4-phosphate synthase</fullName>
    </alternativeName>
</protein>
<dbReference type="EMBL" id="FMYW01000012">
    <property type="protein sequence ID" value="SDC62623.1"/>
    <property type="molecule type" value="Genomic_DNA"/>
</dbReference>
<feature type="binding site" evidence="9">
    <location>
        <position position="122"/>
    </location>
    <ligand>
        <name>1-deoxy-D-xylulose 5-phosphate</name>
        <dbReference type="ChEBI" id="CHEBI:57792"/>
    </ligand>
</feature>
<keyword evidence="7 9" id="KW-0414">Isoprene biosynthesis</keyword>
<dbReference type="Gene3D" id="3.40.50.720">
    <property type="entry name" value="NAD(P)-binding Rossmann-like Domain"/>
    <property type="match status" value="1"/>
</dbReference>
<comment type="catalytic activity">
    <reaction evidence="8">
        <text>2-C-methyl-D-erythritol 4-phosphate + NADP(+) = 1-deoxy-D-xylulose 5-phosphate + NADPH + H(+)</text>
        <dbReference type="Rhea" id="RHEA:13717"/>
        <dbReference type="ChEBI" id="CHEBI:15378"/>
        <dbReference type="ChEBI" id="CHEBI:57783"/>
        <dbReference type="ChEBI" id="CHEBI:57792"/>
        <dbReference type="ChEBI" id="CHEBI:58262"/>
        <dbReference type="ChEBI" id="CHEBI:58349"/>
        <dbReference type="EC" id="1.1.1.267"/>
    </reaction>
    <physiologicalReaction direction="right-to-left" evidence="8">
        <dbReference type="Rhea" id="RHEA:13719"/>
    </physiologicalReaction>
</comment>
<dbReference type="PANTHER" id="PTHR30525:SF0">
    <property type="entry name" value="1-DEOXY-D-XYLULOSE 5-PHOSPHATE REDUCTOISOMERASE, CHLOROPLASTIC"/>
    <property type="match status" value="1"/>
</dbReference>
<dbReference type="AlphaFoldDB" id="A0A1G6N476"/>
<feature type="binding site" evidence="9">
    <location>
        <position position="226"/>
    </location>
    <ligand>
        <name>1-deoxy-D-xylulose 5-phosphate</name>
        <dbReference type="ChEBI" id="CHEBI:57792"/>
    </ligand>
</feature>
<name>A0A1G6N476_9FIRM</name>
<dbReference type="PANTHER" id="PTHR30525">
    <property type="entry name" value="1-DEOXY-D-XYLULOSE 5-PHOSPHATE REDUCTOISOMERASE"/>
    <property type="match status" value="1"/>
</dbReference>
<dbReference type="InterPro" id="IPR026877">
    <property type="entry name" value="DXPR_C"/>
</dbReference>
<evidence type="ECO:0000256" key="7">
    <source>
        <dbReference type="ARBA" id="ARBA00023229"/>
    </source>
</evidence>